<dbReference type="InterPro" id="IPR036397">
    <property type="entry name" value="RNaseH_sf"/>
</dbReference>
<proteinExistence type="predicted"/>
<keyword evidence="1" id="KW-0472">Membrane</keyword>
<gene>
    <name evidence="4" type="primary">PARPA_05507.1 scaffold 18616</name>
</gene>
<feature type="transmembrane region" description="Helical" evidence="1">
    <location>
        <begin position="605"/>
        <end position="625"/>
    </location>
</feature>
<evidence type="ECO:0000313" key="5">
    <source>
        <dbReference type="Proteomes" id="UP000054107"/>
    </source>
</evidence>
<dbReference type="Gene3D" id="3.30.420.10">
    <property type="entry name" value="Ribonuclease H-like superfamily/Ribonuclease H"/>
    <property type="match status" value="1"/>
</dbReference>
<dbReference type="InterPro" id="IPR038717">
    <property type="entry name" value="Tc1-like_DDE_dom"/>
</dbReference>
<feature type="transmembrane region" description="Helical" evidence="1">
    <location>
        <begin position="232"/>
        <end position="251"/>
    </location>
</feature>
<organism evidence="4 5">
    <name type="scientific">Parasitella parasitica</name>
    <dbReference type="NCBI Taxonomy" id="35722"/>
    <lineage>
        <taxon>Eukaryota</taxon>
        <taxon>Fungi</taxon>
        <taxon>Fungi incertae sedis</taxon>
        <taxon>Mucoromycota</taxon>
        <taxon>Mucoromycotina</taxon>
        <taxon>Mucoromycetes</taxon>
        <taxon>Mucorales</taxon>
        <taxon>Mucorineae</taxon>
        <taxon>Mucoraceae</taxon>
        <taxon>Parasitella</taxon>
    </lineage>
</organism>
<dbReference type="InterPro" id="IPR029058">
    <property type="entry name" value="AB_hydrolase_fold"/>
</dbReference>
<evidence type="ECO:0000313" key="4">
    <source>
        <dbReference type="EMBL" id="CEP11627.1"/>
    </source>
</evidence>
<reference evidence="4 5" key="1">
    <citation type="submission" date="2014-09" db="EMBL/GenBank/DDBJ databases">
        <authorList>
            <person name="Ellenberger Sabrina"/>
        </authorList>
    </citation>
    <scope>NUCLEOTIDE SEQUENCE [LARGE SCALE GENOMIC DNA]</scope>
    <source>
        <strain evidence="4 5">CBS 412.66</strain>
    </source>
</reference>
<keyword evidence="5" id="KW-1185">Reference proteome</keyword>
<dbReference type="PANTHER" id="PTHR46086:SF3">
    <property type="entry name" value="TRIACYLGLYCEROL LIPASE OBL1"/>
    <property type="match status" value="1"/>
</dbReference>
<evidence type="ECO:0008006" key="6">
    <source>
        <dbReference type="Google" id="ProtNLM"/>
    </source>
</evidence>
<evidence type="ECO:0000259" key="3">
    <source>
        <dbReference type="Pfam" id="PF13358"/>
    </source>
</evidence>
<keyword evidence="1" id="KW-1133">Transmembrane helix</keyword>
<dbReference type="OrthoDB" id="2338663at2759"/>
<evidence type="ECO:0000256" key="1">
    <source>
        <dbReference type="SAM" id="Phobius"/>
    </source>
</evidence>
<dbReference type="STRING" id="35722.A0A0B7N2J6"/>
<dbReference type="GO" id="GO:0003676">
    <property type="term" value="F:nucleic acid binding"/>
    <property type="evidence" value="ECO:0007669"/>
    <property type="project" value="InterPro"/>
</dbReference>
<dbReference type="EMBL" id="LN726728">
    <property type="protein sequence ID" value="CEP11627.1"/>
    <property type="molecule type" value="Genomic_DNA"/>
</dbReference>
<dbReference type="CDD" id="cd00741">
    <property type="entry name" value="Lipase"/>
    <property type="match status" value="1"/>
</dbReference>
<feature type="domain" description="Tc1-like transposase DDE" evidence="3">
    <location>
        <begin position="162"/>
        <end position="229"/>
    </location>
</feature>
<protein>
    <recommendedName>
        <fullName evidence="6">Fungal lipase-like domain-containing protein</fullName>
    </recommendedName>
</protein>
<dbReference type="InterPro" id="IPR044819">
    <property type="entry name" value="OBL-like"/>
</dbReference>
<keyword evidence="1" id="KW-0812">Transmembrane</keyword>
<dbReference type="Pfam" id="PF01764">
    <property type="entry name" value="Lipase_3"/>
    <property type="match status" value="1"/>
</dbReference>
<dbReference type="GO" id="GO:0004806">
    <property type="term" value="F:triacylglycerol lipase activity"/>
    <property type="evidence" value="ECO:0007669"/>
    <property type="project" value="InterPro"/>
</dbReference>
<dbReference type="SUPFAM" id="SSF53474">
    <property type="entry name" value="alpha/beta-Hydrolases"/>
    <property type="match status" value="1"/>
</dbReference>
<feature type="domain" description="Fungal lipase-type" evidence="2">
    <location>
        <begin position="596"/>
        <end position="652"/>
    </location>
</feature>
<dbReference type="AlphaFoldDB" id="A0A0B7N2J6"/>
<evidence type="ECO:0000259" key="2">
    <source>
        <dbReference type="Pfam" id="PF01764"/>
    </source>
</evidence>
<dbReference type="InterPro" id="IPR002921">
    <property type="entry name" value="Fungal_lipase-type"/>
</dbReference>
<dbReference type="Pfam" id="PF13358">
    <property type="entry name" value="DDE_3"/>
    <property type="match status" value="1"/>
</dbReference>
<dbReference type="PANTHER" id="PTHR46086">
    <property type="entry name" value="ALPHA/BETA-HYDROLASES SUPERFAMILY PROTEIN"/>
    <property type="match status" value="1"/>
</dbReference>
<dbReference type="Proteomes" id="UP000054107">
    <property type="component" value="Unassembled WGS sequence"/>
</dbReference>
<sequence length="787" mass="89353">MSTISLFEDGHGNVVDENGGPEPMDYIVDENELIVETIATHTEYLNDAPIIESFPSCPMLIQKSKNKDVCMKEANTIRDYVRYTVQDKVRIFDLKIEKCMSAAAAAQQLGINVRTAQKWAKAILGTISAVGLITVGVKKPKPARKREADGYISSGTVTGHYISFLKTTLDEMDKYPHMKGHYIAMDYAPIRTHENIQKYIEYRGYKYVFLPPYSPELNPIEQFWAVAKSKQVVMEITITIAFVVALLGYYLNYKGRWILSILCYLTSVFILSVPVVMFISFKTIQYFMPFIMRTLTRINQRLMPLANYLSHHRFLGPLLGIFIKSQFFMWFMVLMMSDQAIRIIMGRFAGQHASNQYLSLINVGDNRFFKSTHPSTENQQKQKCKVANYGQSNSDFKQPLYSLSVAHSLSVASKLAYEDVAVVQYELEKAGYDVEHTFKALGYKNVCAFVIEKDNNVLLVFRGTNPLNIQNYVTNVDAGLAKVSSSTCYMGKVHKGFWDAMGASENSDSGRSTLKQTSESDIHINLNSASLYQSIVASVLGVMRIMRALSFSIFANVLDPIDASWARHSSAATIRYQSMYTQSEEFILKLFADAAVMDTGKKKRFYITGHSLGGALATVFLAKMIQRESPLLEYFEGLYTYGQPNIGDQDFNIVPRIPYWYSPPPGTLVFIDSSYKICIYPPDQKTQKPIPLRNISYLHLSGLLNKHVIVRMRSETTIRILFRILLPFFINDHFPSDYSDALLSGDIQWVILGENEAGYDKEDEQRMTFPLPKRYSLQIGKEEEGIH</sequence>
<dbReference type="GO" id="GO:0006629">
    <property type="term" value="P:lipid metabolic process"/>
    <property type="evidence" value="ECO:0007669"/>
    <property type="project" value="InterPro"/>
</dbReference>
<name>A0A0B7N2J6_9FUNG</name>
<dbReference type="Gene3D" id="3.40.50.1820">
    <property type="entry name" value="alpha/beta hydrolase"/>
    <property type="match status" value="1"/>
</dbReference>
<accession>A0A0B7N2J6</accession>
<feature type="transmembrane region" description="Helical" evidence="1">
    <location>
        <begin position="257"/>
        <end position="281"/>
    </location>
</feature>